<feature type="compositionally biased region" description="Basic and acidic residues" evidence="5">
    <location>
        <begin position="483"/>
        <end position="495"/>
    </location>
</feature>
<dbReference type="SUPFAM" id="SSF50978">
    <property type="entry name" value="WD40 repeat-like"/>
    <property type="match status" value="1"/>
</dbReference>
<feature type="region of interest" description="Disordered" evidence="5">
    <location>
        <begin position="902"/>
        <end position="936"/>
    </location>
</feature>
<dbReference type="PANTHER" id="PTHR13743:SF112">
    <property type="entry name" value="BEACH DOMAIN-CONTAINING PROTEIN"/>
    <property type="match status" value="1"/>
</dbReference>
<dbReference type="PROSITE" id="PS50197">
    <property type="entry name" value="BEACH"/>
    <property type="match status" value="1"/>
</dbReference>
<keyword evidence="4" id="KW-0175">Coiled coil</keyword>
<dbReference type="Gene3D" id="2.130.10.10">
    <property type="entry name" value="YVTN repeat-like/Quinoprotein amine dehydrogenase"/>
    <property type="match status" value="2"/>
</dbReference>
<dbReference type="Proteomes" id="UP000291116">
    <property type="component" value="Unassembled WGS sequence"/>
</dbReference>
<evidence type="ECO:0000256" key="5">
    <source>
        <dbReference type="SAM" id="MobiDB-lite"/>
    </source>
</evidence>
<organism evidence="8 9">
    <name type="scientific">Pseudo-nitzschia multistriata</name>
    <dbReference type="NCBI Taxonomy" id="183589"/>
    <lineage>
        <taxon>Eukaryota</taxon>
        <taxon>Sar</taxon>
        <taxon>Stramenopiles</taxon>
        <taxon>Ochrophyta</taxon>
        <taxon>Bacillariophyta</taxon>
        <taxon>Bacillariophyceae</taxon>
        <taxon>Bacillariophycidae</taxon>
        <taxon>Bacillariales</taxon>
        <taxon>Bacillariaceae</taxon>
        <taxon>Pseudo-nitzschia</taxon>
    </lineage>
</organism>
<feature type="compositionally biased region" description="Low complexity" evidence="5">
    <location>
        <begin position="325"/>
        <end position="338"/>
    </location>
</feature>
<dbReference type="PROSITE" id="PS50082">
    <property type="entry name" value="WD_REPEATS_2"/>
    <property type="match status" value="1"/>
</dbReference>
<feature type="compositionally biased region" description="Basic and acidic residues" evidence="5">
    <location>
        <begin position="10"/>
        <end position="22"/>
    </location>
</feature>
<keyword evidence="1 3" id="KW-0853">WD repeat</keyword>
<feature type="compositionally biased region" description="Polar residues" evidence="5">
    <location>
        <begin position="2233"/>
        <end position="2248"/>
    </location>
</feature>
<evidence type="ECO:0000256" key="3">
    <source>
        <dbReference type="PROSITE-ProRule" id="PRU00221"/>
    </source>
</evidence>
<dbReference type="SMART" id="SM00320">
    <property type="entry name" value="WD40"/>
    <property type="match status" value="5"/>
</dbReference>
<name>A0A448ZEE4_9STRA</name>
<dbReference type="SUPFAM" id="SSF81837">
    <property type="entry name" value="BEACH domain"/>
    <property type="match status" value="1"/>
</dbReference>
<feature type="region of interest" description="Disordered" evidence="5">
    <location>
        <begin position="2218"/>
        <end position="2248"/>
    </location>
</feature>
<feature type="compositionally biased region" description="Gly residues" evidence="5">
    <location>
        <begin position="281"/>
        <end position="292"/>
    </location>
</feature>
<feature type="repeat" description="WD" evidence="3">
    <location>
        <begin position="2873"/>
        <end position="2914"/>
    </location>
</feature>
<feature type="compositionally biased region" description="Low complexity" evidence="5">
    <location>
        <begin position="148"/>
        <end position="157"/>
    </location>
</feature>
<dbReference type="GO" id="GO:0005829">
    <property type="term" value="C:cytosol"/>
    <property type="evidence" value="ECO:0007669"/>
    <property type="project" value="TreeGrafter"/>
</dbReference>
<feature type="region of interest" description="Disordered" evidence="5">
    <location>
        <begin position="483"/>
        <end position="511"/>
    </location>
</feature>
<dbReference type="SMART" id="SM01026">
    <property type="entry name" value="Beach"/>
    <property type="match status" value="1"/>
</dbReference>
<evidence type="ECO:0000313" key="9">
    <source>
        <dbReference type="Proteomes" id="UP000291116"/>
    </source>
</evidence>
<dbReference type="Pfam" id="PF02138">
    <property type="entry name" value="Beach"/>
    <property type="match status" value="1"/>
</dbReference>
<dbReference type="InterPro" id="IPR015943">
    <property type="entry name" value="WD40/YVTN_repeat-like_dom_sf"/>
</dbReference>
<dbReference type="FunFam" id="1.10.1540.10:FF:000001">
    <property type="entry name" value="neurobeachin isoform X1"/>
    <property type="match status" value="1"/>
</dbReference>
<dbReference type="Pfam" id="PF14844">
    <property type="entry name" value="PH_BEACH"/>
    <property type="match status" value="1"/>
</dbReference>
<dbReference type="PROSITE" id="PS50294">
    <property type="entry name" value="WD_REPEATS_REGION"/>
    <property type="match status" value="1"/>
</dbReference>
<proteinExistence type="predicted"/>
<dbReference type="InterPro" id="IPR046851">
    <property type="entry name" value="NBCH_WD40"/>
</dbReference>
<feature type="compositionally biased region" description="Basic and acidic residues" evidence="5">
    <location>
        <begin position="221"/>
        <end position="230"/>
    </location>
</feature>
<dbReference type="InterPro" id="IPR011993">
    <property type="entry name" value="PH-like_dom_sf"/>
</dbReference>
<evidence type="ECO:0000313" key="8">
    <source>
        <dbReference type="EMBL" id="VEU40419.1"/>
    </source>
</evidence>
<dbReference type="EMBL" id="CAACVS010000280">
    <property type="protein sequence ID" value="VEU40419.1"/>
    <property type="molecule type" value="Genomic_DNA"/>
</dbReference>
<feature type="region of interest" description="Disordered" evidence="5">
    <location>
        <begin position="1"/>
        <end position="352"/>
    </location>
</feature>
<gene>
    <name evidence="8" type="ORF">PSNMU_V1.4_AUG-EV-PASAV3_0073170</name>
</gene>
<dbReference type="InterPro" id="IPR023362">
    <property type="entry name" value="PH-BEACH_dom"/>
</dbReference>
<dbReference type="OrthoDB" id="26681at2759"/>
<evidence type="ECO:0000256" key="1">
    <source>
        <dbReference type="ARBA" id="ARBA00022574"/>
    </source>
</evidence>
<sequence>METEAGSPPDPRREDGTRARKEDEDEDEDQVAGPPPRAMRSAMQDGGGAPSGGGERDNHGSDRNDSGSGSGSDSHNDSDSHDNDDDDDESDEHSDTSELIRLASAAAVRDAAKTKRSDSDLSDSEDETGHDDEDILDELLEEDRRASRSSGRSASSRYMEQASYEASLLEDGGENESERESEDKRASPRRTTRLTPSGRIGRRRSSSLGIIDVVLEPSDDEHEHKHKDEPSAGDPDPGRSQPRASEFENFHGLQSLRGLGLAASGRNGGEKRERCPSENDGGSGGQSSGTGGQRRDAPVHPTSGHAGDPRSPDSELREVLRECGFELGFESESESGAGSPRGKTEETTGEPPWDVSEVCLHAVFCGFCRPPLELGSARQILALETKRRRKEKDRNPKSPGGGDDDETSVPLPVGVVVRKPSGALLRLLTGGTKPSGGLLPVEKLPPPFAAGLFRILLRLLEGSTDAAYDAAVLLASCPWKHEAEQNEKDDKDEKGPPGPRSTGRLGRTGDATAGADLVHSVVRLRMAWAGAVRSVLSALDALLGRSTAPPVVLYPMARLLGLLCAGGVRPGELGRAVALAQDATSVPLPVRLLLVRALAAAAEAAASPGSHGHRLSPQASAFSVVSAQAETLVLTGAANHRDFFSIVGGPGIQRAIQLPGDPSAWPFRNDFGAAFSFRAEDVGPCTGGGRGGGSPPCILLQALSENGCGIEVSLVPLSSSPPPTPSFRRASETKGPAVLRPTVAVISVATLEHQKVVDRVGVHNCPLHARVWYHVAIRHTRSRLKGVFSLSSREQLTVLIDGKPMLTEALLFPRIARSHADSRRAVSFTVGKNFDGQVASVYVFRDNVSDATFKAMHEATSAGASDAAGASAGTGGSGGNPGKPARSSRSIRSDDLEHVAFCLPSQGGGHRETSGGPMDTADLSGDGEGFSSGAGNHPLSRAAFSSRLYVSWNPRRKDTGGFVMEPYSGAHLQLDPECVSAWSVEGAQQVIGSLGGVQVLLSIARSMLGAPAAERSSRASSGADEPTTVATYALVPDLLNLLSCFVRGNHQNARELLRCGGIDLLERLLFEHKPWGLVDAGGSSFSLSTRTTGHSLVRSLFLFPTLSKVLVQALVELRSSCKHFAPLETKVVSSLLFNIPLWLSAGPDRKVLCLSTYPAFLPVLSNMVLKNPAWIRDVIGTTDMLWLIRDIVETKEETDDGRDGTALFQRTPSQSMNPGGFTNQERHYLIDTLLAWIFKVFSTGPAREDLSAFICLLSSYLEHEWNETAKEISEGKQDSERPFYREMRSAFLEKACTVLYCALELGPPQTMKDFAWVCGGIDNGVAWMLSAMVNSYSDDIRSMGIKCVGAYMRATAHGTDHPLSFEKRSSLNLHNKLSVAPAKIQENTMSLISNVGQGFLNTGERKNNTSNGTNDPSNLTPRVIYKLLWHLLKSHRFRMGICTQSALVGIVFEKKDPFLSHNFLMRHLLVSDSTPPYATRIDFEWAKSTMAKTVVGEEARIHDTLSMNTILRALRFFPTQYSGRWLTLLIDLTKANHGAASTITSSTDWQPSMFQFISETIENMVTAPSSTPQTEDINVDEEKDSCESLTSNSSRIAFDLSLELYSILLGHVIRNNTEKAIMVLEEAAALQRVYVNGPEVFGLVLSHLVANIARFGVVPFDQQQRTNAKETEGDGPANRTLSKQNAKMVTDAILSNGTRGIKLSTANATWKFLKYLVMSTTAFISSLDSNGEFHVASKKDDVTNGAFGILLSEGAVEAFEYEYVMKVYQEENEHSTPMARRLVKRLSVHIAVQMLALLDAFIFPEDSSLDLKSFQLHGLALVRETETQIGNTQGPLLASLIRDSLLLICRLEPSSVKMLQCCGRLRCFVHYSLELVRESEAMERYSVTFNKIAVPFDQLLQSSFIRSHFALQKCAKLLREIEADSTKPDPLFSNKEERKRAYRRIFRVTIELREILMTIYEKRGAVLRNTLTKESIVAFQSCIEPSVFLDAETNKTISSQKEALVRDLLASDWVQKFEIGLFRKTDAISLVDCDAANMLTSEDLFAQDLGRYSSAIEKAYQTSLNASFEGYLENQRKWAETSAVRDLEFQGDTTLKSLSGECKQKGKFRSTDMVELSSAAKLRWGAIEKKVGNIFLHSQSHWRLPISMDQNGRRILLVPNLKFDSHQCASYDSMMGQDREREEKEIKARELQSELSDLMKRNHEALSSYDEILALEDEDDDEKKEEDMKDDSQVVTQELSSPETLSTEPLETKVIVEESISEESDVGGDEWARAFVWQDGESIVARFEEVMIVTLRYRFDGYLLLTTEGLYFRQIGNGANVISKESCPLPRSDRRWRLNGLKEVHGRRYLLRTQALELFFADGQELFLNFTKGQKERNRFYAKVRNSCKIPMIFSPKSLNPRAVFKKSRITELWKKRKITNFDYLMALNRMAGRTFNDISQYPVFPWILADYESEKLDLSDSRVYRDLSKPVGALNPDRLAILIERYQELESFGFPPEEKFLYGSHYSSPGLILHFLVRQEPFTSMAIDLQSGKFDCPDRLFFDLRESWKSCNTSSSDVKELIPELFTTPEVLQNSNHFPLGTTQKGMVVDDVRLPPWAKGSAHEFVRIQRLALESEYVSSNLQNWIDLVFGYKQRGLEAEKAWNVFHFLSYEGSVDLDKMKDDVDRIATESHIQNFGQTPSQLIADSPHPSRYGSELSWKPLINNVGTAVRLRCHTPSQQFGGKSGRGAGAVVNVYVKTDGLIAVYSDLKVGFFWWSPKSATNRLQPDRLQSLPSRDLSYSRSVMKRGSAMPEAVGGPTSPFAVGNASFAITIGGYEKEQLRRRTTFTHSRLASAKDALYTDAAPLLVSCGYWDNTVKVHSTDAWKLEASNHGGHRGAIRCLAMGEDAGLLVTGGEDCTCRVWVVDHPEMAAVLSDGYLQTALGRPPNDNHILTCCHVLLGHESPVSCVALSSELDIAVSGSVGGRICIHKLRTGEFVRSFRPLAPSGSATAPPASGRRDAVPVTKLILEEHGRMVVQMGNHRLLTYTVNGVCLCSSNAEEQIHDMKINGEVLVTGGETGRVYIRNLSTLKILSGMNLSKHGPIRCVSFTPADQNPIPQFLFIGSDDGMISIVEQNV</sequence>
<dbReference type="InterPro" id="IPR000409">
    <property type="entry name" value="BEACH_dom"/>
</dbReference>
<evidence type="ECO:0000259" key="6">
    <source>
        <dbReference type="PROSITE" id="PS50197"/>
    </source>
</evidence>
<feature type="domain" description="BEACH-type PH" evidence="7">
    <location>
        <begin position="2279"/>
        <end position="2385"/>
    </location>
</feature>
<dbReference type="GO" id="GO:0016020">
    <property type="term" value="C:membrane"/>
    <property type="evidence" value="ECO:0007669"/>
    <property type="project" value="TreeGrafter"/>
</dbReference>
<protein>
    <submittedName>
        <fullName evidence="8">Uncharacterized protein</fullName>
    </submittedName>
</protein>
<dbReference type="GO" id="GO:0008104">
    <property type="term" value="P:intracellular protein localization"/>
    <property type="evidence" value="ECO:0007669"/>
    <property type="project" value="TreeGrafter"/>
</dbReference>
<dbReference type="PROSITE" id="PS51783">
    <property type="entry name" value="PH_BEACH"/>
    <property type="match status" value="1"/>
</dbReference>
<evidence type="ECO:0000256" key="4">
    <source>
        <dbReference type="SAM" id="Coils"/>
    </source>
</evidence>
<dbReference type="InterPro" id="IPR001680">
    <property type="entry name" value="WD40_rpt"/>
</dbReference>
<feature type="region of interest" description="Disordered" evidence="5">
    <location>
        <begin position="863"/>
        <end position="890"/>
    </location>
</feature>
<feature type="compositionally biased region" description="Gly residues" evidence="5">
    <location>
        <begin position="872"/>
        <end position="881"/>
    </location>
</feature>
<dbReference type="Gene3D" id="1.10.1540.10">
    <property type="entry name" value="BEACH domain"/>
    <property type="match status" value="1"/>
</dbReference>
<dbReference type="GO" id="GO:0019901">
    <property type="term" value="F:protein kinase binding"/>
    <property type="evidence" value="ECO:0007669"/>
    <property type="project" value="TreeGrafter"/>
</dbReference>
<feature type="compositionally biased region" description="Basic and acidic residues" evidence="5">
    <location>
        <begin position="268"/>
        <end position="277"/>
    </location>
</feature>
<dbReference type="InterPro" id="IPR036372">
    <property type="entry name" value="BEACH_dom_sf"/>
</dbReference>
<keyword evidence="9" id="KW-1185">Reference proteome</keyword>
<dbReference type="PANTHER" id="PTHR13743">
    <property type="entry name" value="BEIGE/BEACH-RELATED"/>
    <property type="match status" value="1"/>
</dbReference>
<evidence type="ECO:0000259" key="7">
    <source>
        <dbReference type="PROSITE" id="PS51783"/>
    </source>
</evidence>
<feature type="compositionally biased region" description="Basic and acidic residues" evidence="5">
    <location>
        <begin position="176"/>
        <end position="186"/>
    </location>
</feature>
<dbReference type="SUPFAM" id="SSF50729">
    <property type="entry name" value="PH domain-like"/>
    <property type="match status" value="1"/>
</dbReference>
<dbReference type="CDD" id="cd01201">
    <property type="entry name" value="PH_BEACH"/>
    <property type="match status" value="1"/>
</dbReference>
<feature type="compositionally biased region" description="Basic and acidic residues" evidence="5">
    <location>
        <begin position="307"/>
        <end position="324"/>
    </location>
</feature>
<feature type="compositionally biased region" description="Acidic residues" evidence="5">
    <location>
        <begin position="82"/>
        <end position="92"/>
    </location>
</feature>
<dbReference type="InterPro" id="IPR036322">
    <property type="entry name" value="WD40_repeat_dom_sf"/>
</dbReference>
<dbReference type="Pfam" id="PF20426">
    <property type="entry name" value="NBCH_WD40"/>
    <property type="match status" value="1"/>
</dbReference>
<feature type="coiled-coil region" evidence="4">
    <location>
        <begin position="2174"/>
        <end position="2208"/>
    </location>
</feature>
<feature type="compositionally biased region" description="Basic and acidic residues" evidence="5">
    <location>
        <begin position="54"/>
        <end position="65"/>
    </location>
</feature>
<feature type="compositionally biased region" description="Acidic residues" evidence="5">
    <location>
        <begin position="120"/>
        <end position="141"/>
    </location>
</feature>
<dbReference type="Gene3D" id="2.30.29.30">
    <property type="entry name" value="Pleckstrin-homology domain (PH domain)/Phosphotyrosine-binding domain (PTB)"/>
    <property type="match status" value="1"/>
</dbReference>
<accession>A0A448ZEE4</accession>
<evidence type="ECO:0000256" key="2">
    <source>
        <dbReference type="ARBA" id="ARBA00022737"/>
    </source>
</evidence>
<reference evidence="8 9" key="1">
    <citation type="submission" date="2019-01" db="EMBL/GenBank/DDBJ databases">
        <authorList>
            <person name="Ferrante I. M."/>
        </authorList>
    </citation>
    <scope>NUCLEOTIDE SEQUENCE [LARGE SCALE GENOMIC DNA]</scope>
    <source>
        <strain evidence="8 9">B856</strain>
    </source>
</reference>
<feature type="domain" description="BEACH" evidence="6">
    <location>
        <begin position="2399"/>
        <end position="2693"/>
    </location>
</feature>
<feature type="region of interest" description="Disordered" evidence="5">
    <location>
        <begin position="385"/>
        <end position="411"/>
    </location>
</feature>
<feature type="compositionally biased region" description="Basic and acidic residues" evidence="5">
    <location>
        <begin position="110"/>
        <end position="119"/>
    </location>
</feature>
<dbReference type="CDD" id="cd06071">
    <property type="entry name" value="Beach"/>
    <property type="match status" value="1"/>
</dbReference>
<dbReference type="InterPro" id="IPR050865">
    <property type="entry name" value="BEACH_Domain"/>
</dbReference>
<keyword evidence="2" id="KW-0677">Repeat</keyword>